<gene>
    <name evidence="1" type="ORF">ACFOSB_09570</name>
</gene>
<dbReference type="EMBL" id="JBHRZG010000010">
    <property type="protein sequence ID" value="MFC3833104.1"/>
    <property type="molecule type" value="Genomic_DNA"/>
</dbReference>
<dbReference type="Proteomes" id="UP001595803">
    <property type="component" value="Unassembled WGS sequence"/>
</dbReference>
<keyword evidence="2" id="KW-1185">Reference proteome</keyword>
<sequence length="88" mass="10171">MNIETLLERFNVEAVIRGLIREANATLESFKGAEKEAWVVNIAYTWLETVDGSIPMIGLYLDMPWVDVAEREVVRRLVKKIFDEMNNV</sequence>
<name>A0ABV7Z7V6_9DEIO</name>
<evidence type="ECO:0000313" key="2">
    <source>
        <dbReference type="Proteomes" id="UP001595803"/>
    </source>
</evidence>
<dbReference type="RefSeq" id="WP_322472558.1">
    <property type="nucleotide sequence ID" value="NZ_JBHRZG010000010.1"/>
</dbReference>
<proteinExistence type="predicted"/>
<protein>
    <submittedName>
        <fullName evidence="1">Uncharacterized protein</fullName>
    </submittedName>
</protein>
<evidence type="ECO:0000313" key="1">
    <source>
        <dbReference type="EMBL" id="MFC3833104.1"/>
    </source>
</evidence>
<reference evidence="2" key="1">
    <citation type="journal article" date="2019" name="Int. J. Syst. Evol. Microbiol.">
        <title>The Global Catalogue of Microorganisms (GCM) 10K type strain sequencing project: providing services to taxonomists for standard genome sequencing and annotation.</title>
        <authorList>
            <consortium name="The Broad Institute Genomics Platform"/>
            <consortium name="The Broad Institute Genome Sequencing Center for Infectious Disease"/>
            <person name="Wu L."/>
            <person name="Ma J."/>
        </authorList>
    </citation>
    <scope>NUCLEOTIDE SEQUENCE [LARGE SCALE GENOMIC DNA]</scope>
    <source>
        <strain evidence="2">CCTCC AB 2017081</strain>
    </source>
</reference>
<organism evidence="1 2">
    <name type="scientific">Deinococcus rufus</name>
    <dbReference type="NCBI Taxonomy" id="2136097"/>
    <lineage>
        <taxon>Bacteria</taxon>
        <taxon>Thermotogati</taxon>
        <taxon>Deinococcota</taxon>
        <taxon>Deinococci</taxon>
        <taxon>Deinococcales</taxon>
        <taxon>Deinococcaceae</taxon>
        <taxon>Deinococcus</taxon>
    </lineage>
</organism>
<accession>A0ABV7Z7V6</accession>
<comment type="caution">
    <text evidence="1">The sequence shown here is derived from an EMBL/GenBank/DDBJ whole genome shotgun (WGS) entry which is preliminary data.</text>
</comment>